<dbReference type="Pfam" id="PF00046">
    <property type="entry name" value="Homeodomain"/>
    <property type="match status" value="1"/>
</dbReference>
<feature type="compositionally biased region" description="Low complexity" evidence="8">
    <location>
        <begin position="142"/>
        <end position="157"/>
    </location>
</feature>
<dbReference type="AlphaFoldDB" id="W8C7X5"/>
<feature type="compositionally biased region" description="Basic residues" evidence="8">
    <location>
        <begin position="1"/>
        <end position="11"/>
    </location>
</feature>
<keyword evidence="2 6" id="KW-0238">DNA-binding</keyword>
<dbReference type="PANTHER" id="PTHR24334:SF0">
    <property type="entry name" value="HOMEOBOX PROTEIN UNPLUGGED"/>
    <property type="match status" value="1"/>
</dbReference>
<accession>W8C7X5</accession>
<feature type="region of interest" description="Disordered" evidence="8">
    <location>
        <begin position="331"/>
        <end position="387"/>
    </location>
</feature>
<dbReference type="InterPro" id="IPR001356">
    <property type="entry name" value="HD"/>
</dbReference>
<dbReference type="SUPFAM" id="SSF46689">
    <property type="entry name" value="Homeodomain-like"/>
    <property type="match status" value="1"/>
</dbReference>
<keyword evidence="3 6" id="KW-0371">Homeobox</keyword>
<keyword evidence="4 6" id="KW-0539">Nucleus</keyword>
<evidence type="ECO:0000256" key="1">
    <source>
        <dbReference type="ARBA" id="ARBA00004123"/>
    </source>
</evidence>
<feature type="non-terminal residue" evidence="10">
    <location>
        <position position="1"/>
    </location>
</feature>
<dbReference type="GO" id="GO:0000977">
    <property type="term" value="F:RNA polymerase II transcription regulatory region sequence-specific DNA binding"/>
    <property type="evidence" value="ECO:0007669"/>
    <property type="project" value="TreeGrafter"/>
</dbReference>
<dbReference type="GO" id="GO:0051960">
    <property type="term" value="P:regulation of nervous system development"/>
    <property type="evidence" value="ECO:0007669"/>
    <property type="project" value="TreeGrafter"/>
</dbReference>
<dbReference type="CDD" id="cd00086">
    <property type="entry name" value="homeodomain"/>
    <property type="match status" value="1"/>
</dbReference>
<feature type="compositionally biased region" description="Basic and acidic residues" evidence="8">
    <location>
        <begin position="340"/>
        <end position="352"/>
    </location>
</feature>
<dbReference type="PROSITE" id="PS00027">
    <property type="entry name" value="HOMEOBOX_1"/>
    <property type="match status" value="1"/>
</dbReference>
<gene>
    <name evidence="10" type="primary">UNPG</name>
</gene>
<evidence type="ECO:0000259" key="9">
    <source>
        <dbReference type="PROSITE" id="PS50071"/>
    </source>
</evidence>
<feature type="region of interest" description="Disordered" evidence="8">
    <location>
        <begin position="41"/>
        <end position="70"/>
    </location>
</feature>
<evidence type="ECO:0000256" key="7">
    <source>
        <dbReference type="RuleBase" id="RU000682"/>
    </source>
</evidence>
<dbReference type="GO" id="GO:0000981">
    <property type="term" value="F:DNA-binding transcription factor activity, RNA polymerase II-specific"/>
    <property type="evidence" value="ECO:0007669"/>
    <property type="project" value="InterPro"/>
</dbReference>
<dbReference type="SMART" id="SM00389">
    <property type="entry name" value="HOX"/>
    <property type="match status" value="1"/>
</dbReference>
<feature type="region of interest" description="Disordered" evidence="8">
    <location>
        <begin position="1"/>
        <end position="23"/>
    </location>
</feature>
<proteinExistence type="evidence at transcript level"/>
<evidence type="ECO:0000256" key="4">
    <source>
        <dbReference type="ARBA" id="ARBA00023242"/>
    </source>
</evidence>
<evidence type="ECO:0000256" key="3">
    <source>
        <dbReference type="ARBA" id="ARBA00023155"/>
    </source>
</evidence>
<reference evidence="10" key="2">
    <citation type="journal article" date="2014" name="BMC Genomics">
        <title>A genomic perspective to assessing quality of mass-reared SIT flies used in Mediterranean fruit fly (Ceratitis capitata) eradication in California.</title>
        <authorList>
            <person name="Calla B."/>
            <person name="Hall B."/>
            <person name="Hou S."/>
            <person name="Geib S.M."/>
        </authorList>
    </citation>
    <scope>NUCLEOTIDE SEQUENCE</scope>
</reference>
<dbReference type="PANTHER" id="PTHR24334">
    <property type="entry name" value="HOMEOBOX PROTEIN GBX"/>
    <property type="match status" value="1"/>
</dbReference>
<dbReference type="InterPro" id="IPR020479">
    <property type="entry name" value="HD_metazoa"/>
</dbReference>
<feature type="compositionally biased region" description="Low complexity" evidence="8">
    <location>
        <begin position="361"/>
        <end position="374"/>
    </location>
</feature>
<evidence type="ECO:0000256" key="5">
    <source>
        <dbReference type="ARBA" id="ARBA00068822"/>
    </source>
</evidence>
<feature type="domain" description="Homeobox" evidence="9">
    <location>
        <begin position="380"/>
        <end position="440"/>
    </location>
</feature>
<evidence type="ECO:0000313" key="10">
    <source>
        <dbReference type="EMBL" id="JAB98774.1"/>
    </source>
</evidence>
<dbReference type="OrthoDB" id="6159439at2759"/>
<protein>
    <recommendedName>
        <fullName evidence="5">Homeobox protein unplugged</fullName>
    </recommendedName>
</protein>
<evidence type="ECO:0000256" key="6">
    <source>
        <dbReference type="PROSITE-ProRule" id="PRU00108"/>
    </source>
</evidence>
<dbReference type="GO" id="GO:0005634">
    <property type="term" value="C:nucleus"/>
    <property type="evidence" value="ECO:0007669"/>
    <property type="project" value="UniProtKB-SubCell"/>
</dbReference>
<dbReference type="InterPro" id="IPR017970">
    <property type="entry name" value="Homeobox_CS"/>
</dbReference>
<feature type="region of interest" description="Disordered" evidence="8">
    <location>
        <begin position="131"/>
        <end position="161"/>
    </location>
</feature>
<dbReference type="InterPro" id="IPR009057">
    <property type="entry name" value="Homeodomain-like_sf"/>
</dbReference>
<comment type="subcellular location">
    <subcellularLocation>
        <location evidence="1 6 7">Nucleus</location>
    </subcellularLocation>
</comment>
<evidence type="ECO:0000256" key="8">
    <source>
        <dbReference type="SAM" id="MobiDB-lite"/>
    </source>
</evidence>
<dbReference type="PROSITE" id="PS50071">
    <property type="entry name" value="HOMEOBOX_2"/>
    <property type="match status" value="1"/>
</dbReference>
<sequence length="560" mass="60151">QQQHQQHRSRLFRQEAGTSNFGQKQAISQFSSVQSVIPASILGQQQQQQHQEHDPERSAQMPVPHPQREQDELNARALVATSALGLSNFPFYNPWLHGYFAQNHDRLTQLISSGAYLTNFAKTEQSVPSAAPQLVSSRNATSSLPSAHSQQSSQAMAVGGNFTGNSCNSDHTRMVVPSVATHNLDPTHMSAARFLFNPSDVNYRDKLLLSTFGGLAGENQASTNATHASLANGSGVDQRNGNIDGVMADDYVHNLTVHTRLQSPTSSRNNSSVLNEQNASDMTMVASSASSCGNTNSRDSLKSHTSEALLDVGMDDDFDCSGDSCSDISLTMSPKNYSTDMDKSRGYTHSDSEDCSDDETTSGQNDSNKDSSSNCGGGSSKSRRRRTAFTSEQLLELEREFHAKKYLSLTERSQIATSLKLSEVQVKIWFQNRRAKWKRVKAGLTSHGLGRGAGGGTKIVVPIPVHVNRFAVRSQHQQLEKMCLSGPKPDLRKKVPTELSGFEKFNGANGVVASLSNGSAAGVLSATATPAALMAAANMAAAAANGVTAVGTLALARSIY</sequence>
<dbReference type="FunFam" id="1.10.10.60:FF:000360">
    <property type="entry name" value="Gastrulation brain homeobox"/>
    <property type="match status" value="1"/>
</dbReference>
<feature type="compositionally biased region" description="Polar residues" evidence="8">
    <location>
        <begin position="131"/>
        <end position="141"/>
    </location>
</feature>
<dbReference type="EMBL" id="GAMC01007781">
    <property type="protein sequence ID" value="JAB98774.1"/>
    <property type="molecule type" value="mRNA"/>
</dbReference>
<dbReference type="Gene3D" id="1.10.10.60">
    <property type="entry name" value="Homeodomain-like"/>
    <property type="match status" value="1"/>
</dbReference>
<dbReference type="PRINTS" id="PR00024">
    <property type="entry name" value="HOMEOBOX"/>
</dbReference>
<reference evidence="10" key="1">
    <citation type="submission" date="2013-07" db="EMBL/GenBank/DDBJ databases">
        <authorList>
            <person name="Geib S."/>
        </authorList>
    </citation>
    <scope>NUCLEOTIDE SEQUENCE</scope>
</reference>
<dbReference type="InterPro" id="IPR042982">
    <property type="entry name" value="GBX-1/2"/>
</dbReference>
<evidence type="ECO:0000256" key="2">
    <source>
        <dbReference type="ARBA" id="ARBA00023125"/>
    </source>
</evidence>
<organism evidence="10">
    <name type="scientific">Ceratitis capitata</name>
    <name type="common">Mediterranean fruit fly</name>
    <name type="synonym">Tephritis capitata</name>
    <dbReference type="NCBI Taxonomy" id="7213"/>
    <lineage>
        <taxon>Eukaryota</taxon>
        <taxon>Metazoa</taxon>
        <taxon>Ecdysozoa</taxon>
        <taxon>Arthropoda</taxon>
        <taxon>Hexapoda</taxon>
        <taxon>Insecta</taxon>
        <taxon>Pterygota</taxon>
        <taxon>Neoptera</taxon>
        <taxon>Endopterygota</taxon>
        <taxon>Diptera</taxon>
        <taxon>Brachycera</taxon>
        <taxon>Muscomorpha</taxon>
        <taxon>Tephritoidea</taxon>
        <taxon>Tephritidae</taxon>
        <taxon>Ceratitis</taxon>
        <taxon>Ceratitis</taxon>
    </lineage>
</organism>
<name>W8C7X5_CERCA</name>
<feature type="DNA-binding region" description="Homeobox" evidence="6">
    <location>
        <begin position="382"/>
        <end position="441"/>
    </location>
</feature>